<dbReference type="EMBL" id="CP002432">
    <property type="protein sequence ID" value="ADU65706.1"/>
    <property type="molecule type" value="Genomic_DNA"/>
</dbReference>
<dbReference type="PIRSF" id="PIRSF002741">
    <property type="entry name" value="MppA"/>
    <property type="match status" value="1"/>
</dbReference>
<dbReference type="GO" id="GO:0042884">
    <property type="term" value="P:microcin transport"/>
    <property type="evidence" value="ECO:0007669"/>
    <property type="project" value="TreeGrafter"/>
</dbReference>
<name>E6W345_DESIS</name>
<reference evidence="3 4" key="1">
    <citation type="submission" date="2010-12" db="EMBL/GenBank/DDBJ databases">
        <title>Complete sequence of Desulfurispirillum indicum S5.</title>
        <authorList>
            <consortium name="US DOE Joint Genome Institute"/>
            <person name="Lucas S."/>
            <person name="Copeland A."/>
            <person name="Lapidus A."/>
            <person name="Cheng J.-F."/>
            <person name="Goodwin L."/>
            <person name="Pitluck S."/>
            <person name="Chertkov O."/>
            <person name="Held B."/>
            <person name="Detter J.C."/>
            <person name="Han C."/>
            <person name="Tapia R."/>
            <person name="Land M."/>
            <person name="Hauser L."/>
            <person name="Kyrpides N."/>
            <person name="Ivanova N."/>
            <person name="Mikhailova N."/>
            <person name="Haggblom M."/>
            <person name="Rauschenbach I."/>
            <person name="Bini E."/>
            <person name="Woyke T."/>
        </authorList>
    </citation>
    <scope>NUCLEOTIDE SEQUENCE [LARGE SCALE GENOMIC DNA]</scope>
    <source>
        <strain evidence="4">ATCC BAA-1389 / DSM 22839 / S5</strain>
    </source>
</reference>
<dbReference type="InParanoid" id="E6W345"/>
<dbReference type="Proteomes" id="UP000002572">
    <property type="component" value="Chromosome"/>
</dbReference>
<dbReference type="HOGENOM" id="CLU_023171_0_0_0"/>
<dbReference type="GO" id="GO:1904680">
    <property type="term" value="F:peptide transmembrane transporter activity"/>
    <property type="evidence" value="ECO:0007669"/>
    <property type="project" value="TreeGrafter"/>
</dbReference>
<dbReference type="FunCoup" id="E6W345">
    <property type="interactions" value="45"/>
</dbReference>
<dbReference type="PANTHER" id="PTHR30290">
    <property type="entry name" value="PERIPLASMIC BINDING COMPONENT OF ABC TRANSPORTER"/>
    <property type="match status" value="1"/>
</dbReference>
<dbReference type="SUPFAM" id="SSF53850">
    <property type="entry name" value="Periplasmic binding protein-like II"/>
    <property type="match status" value="1"/>
</dbReference>
<evidence type="ECO:0000256" key="1">
    <source>
        <dbReference type="ARBA" id="ARBA00022729"/>
    </source>
</evidence>
<dbReference type="eggNOG" id="COG4166">
    <property type="taxonomic scope" value="Bacteria"/>
</dbReference>
<gene>
    <name evidence="3" type="ordered locus">Selin_0968</name>
</gene>
<feature type="domain" description="Solute-binding protein family 5" evidence="2">
    <location>
        <begin position="127"/>
        <end position="527"/>
    </location>
</feature>
<dbReference type="STRING" id="653733.Selin_0968"/>
<dbReference type="RefSeq" id="WP_013505589.1">
    <property type="nucleotide sequence ID" value="NC_014836.1"/>
</dbReference>
<proteinExistence type="predicted"/>
<evidence type="ECO:0000313" key="3">
    <source>
        <dbReference type="EMBL" id="ADU65706.1"/>
    </source>
</evidence>
<dbReference type="AlphaFoldDB" id="E6W345"/>
<dbReference type="GO" id="GO:0030288">
    <property type="term" value="C:outer membrane-bounded periplasmic space"/>
    <property type="evidence" value="ECO:0007669"/>
    <property type="project" value="TreeGrafter"/>
</dbReference>
<dbReference type="KEGG" id="din:Selin_0968"/>
<keyword evidence="4" id="KW-1185">Reference proteome</keyword>
<dbReference type="CDD" id="cd08497">
    <property type="entry name" value="MbnE-like"/>
    <property type="match status" value="1"/>
</dbReference>
<dbReference type="Gene3D" id="3.40.190.10">
    <property type="entry name" value="Periplasmic binding protein-like II"/>
    <property type="match status" value="1"/>
</dbReference>
<dbReference type="GO" id="GO:0043190">
    <property type="term" value="C:ATP-binding cassette (ABC) transporter complex"/>
    <property type="evidence" value="ECO:0007669"/>
    <property type="project" value="InterPro"/>
</dbReference>
<dbReference type="InterPro" id="IPR000914">
    <property type="entry name" value="SBP_5_dom"/>
</dbReference>
<dbReference type="InterPro" id="IPR039424">
    <property type="entry name" value="SBP_5"/>
</dbReference>
<evidence type="ECO:0000259" key="2">
    <source>
        <dbReference type="Pfam" id="PF00496"/>
    </source>
</evidence>
<dbReference type="Pfam" id="PF00496">
    <property type="entry name" value="SBP_bac_5"/>
    <property type="match status" value="1"/>
</dbReference>
<dbReference type="InterPro" id="IPR030678">
    <property type="entry name" value="Peptide/Ni-bd"/>
</dbReference>
<dbReference type="PANTHER" id="PTHR30290:SF64">
    <property type="entry name" value="ABC TRANSPORTER PERIPLASMIC BINDING PROTEIN"/>
    <property type="match status" value="1"/>
</dbReference>
<evidence type="ECO:0000313" key="4">
    <source>
        <dbReference type="Proteomes" id="UP000002572"/>
    </source>
</evidence>
<dbReference type="FunFam" id="3.10.105.10:FF:000005">
    <property type="entry name" value="ABC transporter substrate-binding protein"/>
    <property type="match status" value="1"/>
</dbReference>
<accession>E6W345</accession>
<keyword evidence="1" id="KW-0732">Signal</keyword>
<dbReference type="GO" id="GO:0015833">
    <property type="term" value="P:peptide transport"/>
    <property type="evidence" value="ECO:0007669"/>
    <property type="project" value="TreeGrafter"/>
</dbReference>
<sequence length="634" mass="72450">MKYRLCLIDISHVHNVAGRAMRLAGNSLALALFFCATLVPLSLQASEPQPVHAIAMHGEPRYGADFRHFSYVNPDAPKGGRISLHSVGTFDSLNPFVERGVADSRITLVYDSLLERSADEPFTEYGLLATKIILPDDRSWVEFILHPDARFHDGKPVTAHDVVFTFEILRTQGSPFYQAYYGDIDSVTAVETRRVRFEFSSAGNMELPLIVGQAAILPKHFWEDKDFSRSSTVIPLGSGPYRVARVDAGRSITYERVEDYWARNHPIKRGRHNFDAITVDYYRDGNVALEAFKSGAYDFRLENNAKDWAVSYSIPAVRQGMIQRENLPHRNPTGMQGFALNTRRPMFTDPRVRQALAYLFDFEWTNRNLFYNAYARSHSYFSNSEMAAVDLPGAAELRLLEPWREQLPDEVFTQVYRAPETDGSGAIRDNMRIASSLLRQAGWEIQGGRLTHRSSGSTMDIEFLIFDTIWERIIQPYRRNLERMGIESSIRVVDVTQYVNRVRSFDFDVVVAVFPQSTSPGNEQRDFWHSAFADQEGSRNLIGIKDPVVDALVENIIAASDREELVVSARALDRVLQWGHYVVPHWHITSYRVAYWDLFAKPSENPPYDLAFDTWWVDPEKSATITRQRGSRQR</sequence>
<dbReference type="Gene3D" id="3.10.105.10">
    <property type="entry name" value="Dipeptide-binding Protein, Domain 3"/>
    <property type="match status" value="1"/>
</dbReference>
<protein>
    <submittedName>
        <fullName evidence="3">Extracellular solute-binding protein family 5</fullName>
    </submittedName>
</protein>
<organism evidence="3 4">
    <name type="scientific">Desulfurispirillum indicum (strain ATCC BAA-1389 / DSM 22839 / S5)</name>
    <dbReference type="NCBI Taxonomy" id="653733"/>
    <lineage>
        <taxon>Bacteria</taxon>
        <taxon>Pseudomonadati</taxon>
        <taxon>Chrysiogenota</taxon>
        <taxon>Chrysiogenia</taxon>
        <taxon>Chrysiogenales</taxon>
        <taxon>Chrysiogenaceae</taxon>
        <taxon>Desulfurispirillum</taxon>
    </lineage>
</organism>